<evidence type="ECO:0000313" key="2">
    <source>
        <dbReference type="Proteomes" id="UP001271640"/>
    </source>
</evidence>
<dbReference type="RefSeq" id="WP_319927987.1">
    <property type="nucleotide sequence ID" value="NZ_VCDP01000299.1"/>
</dbReference>
<evidence type="ECO:0000313" key="1">
    <source>
        <dbReference type="EMBL" id="MDX8001300.1"/>
    </source>
</evidence>
<accession>A0ABU4SRQ8</accession>
<feature type="non-terminal residue" evidence="1">
    <location>
        <position position="1"/>
    </location>
</feature>
<organism evidence="1 2">
    <name type="scientific">Xenorhabdus littoralis</name>
    <dbReference type="NCBI Taxonomy" id="2582835"/>
    <lineage>
        <taxon>Bacteria</taxon>
        <taxon>Pseudomonadati</taxon>
        <taxon>Pseudomonadota</taxon>
        <taxon>Gammaproteobacteria</taxon>
        <taxon>Enterobacterales</taxon>
        <taxon>Morganellaceae</taxon>
        <taxon>Xenorhabdus</taxon>
    </lineage>
</organism>
<sequence length="97" mass="11293">YDDDGNSNRHYYELAALTELRNHIRSGDIFVSGSRHHKAFDDYLIPYDEWNEVSNIPNGLTAPLKAEDYITDRINRLNEHLEWLSENSEKLEGVDIS</sequence>
<dbReference type="EMBL" id="VCDP01000299">
    <property type="protein sequence ID" value="MDX8001300.1"/>
    <property type="molecule type" value="Genomic_DNA"/>
</dbReference>
<comment type="caution">
    <text evidence="1">The sequence shown here is derived from an EMBL/GenBank/DDBJ whole genome shotgun (WGS) entry which is preliminary data.</text>
</comment>
<gene>
    <name evidence="1" type="ORF">FE394_19545</name>
</gene>
<protein>
    <submittedName>
        <fullName evidence="1">Uncharacterized protein</fullName>
    </submittedName>
</protein>
<feature type="non-terminal residue" evidence="1">
    <location>
        <position position="97"/>
    </location>
</feature>
<keyword evidence="2" id="KW-1185">Reference proteome</keyword>
<proteinExistence type="predicted"/>
<name>A0ABU4SRQ8_9GAMM</name>
<dbReference type="Proteomes" id="UP001271640">
    <property type="component" value="Unassembled WGS sequence"/>
</dbReference>
<reference evidence="2" key="1">
    <citation type="journal article" date="2024" name="Toxins">
        <title>Genome Sequence Analysis of Native Xenorhabdus Strains Isolated from Entomopathogenic Nematodes in Argentina.</title>
        <authorList>
            <person name="Palma L."/>
            <person name="Frizzo L."/>
            <person name="Kaiser S."/>
            <person name="Berry C."/>
            <person name="Caballero P."/>
            <person name="Bode H.B."/>
            <person name="Del Valle E.E."/>
        </authorList>
    </citation>
    <scope>NUCLEOTIDE SEQUENCE [LARGE SCALE GENOMIC DNA]</scope>
    <source>
        <strain evidence="2">Reich</strain>
    </source>
</reference>